<dbReference type="Proteomes" id="UP001190700">
    <property type="component" value="Unassembled WGS sequence"/>
</dbReference>
<comment type="caution">
    <text evidence="2">The sequence shown here is derived from an EMBL/GenBank/DDBJ whole genome shotgun (WGS) entry which is preliminary data.</text>
</comment>
<dbReference type="GO" id="GO:0003677">
    <property type="term" value="F:DNA binding"/>
    <property type="evidence" value="ECO:0007669"/>
    <property type="project" value="UniProtKB-KW"/>
</dbReference>
<gene>
    <name evidence="2" type="ORF">CYMTET_34727</name>
</gene>
<dbReference type="SUPFAM" id="SSF47823">
    <property type="entry name" value="lambda integrase-like, N-terminal domain"/>
    <property type="match status" value="1"/>
</dbReference>
<dbReference type="Gene3D" id="1.10.150.130">
    <property type="match status" value="1"/>
</dbReference>
<protein>
    <recommendedName>
        <fullName evidence="4">Reverse transcriptase domain-containing protein</fullName>
    </recommendedName>
</protein>
<proteinExistence type="predicted"/>
<organism evidence="2 3">
    <name type="scientific">Cymbomonas tetramitiformis</name>
    <dbReference type="NCBI Taxonomy" id="36881"/>
    <lineage>
        <taxon>Eukaryota</taxon>
        <taxon>Viridiplantae</taxon>
        <taxon>Chlorophyta</taxon>
        <taxon>Pyramimonadophyceae</taxon>
        <taxon>Pyramimonadales</taxon>
        <taxon>Pyramimonadaceae</taxon>
        <taxon>Cymbomonas</taxon>
    </lineage>
</organism>
<reference evidence="2 3" key="1">
    <citation type="journal article" date="2015" name="Genome Biol. Evol.">
        <title>Comparative Genomics of a Bacterivorous Green Alga Reveals Evolutionary Causalities and Consequences of Phago-Mixotrophic Mode of Nutrition.</title>
        <authorList>
            <person name="Burns J.A."/>
            <person name="Paasch A."/>
            <person name="Narechania A."/>
            <person name="Kim E."/>
        </authorList>
    </citation>
    <scope>NUCLEOTIDE SEQUENCE [LARGE SCALE GENOMIC DNA]</scope>
    <source>
        <strain evidence="2 3">PLY_AMNH</strain>
    </source>
</reference>
<dbReference type="InterPro" id="IPR043502">
    <property type="entry name" value="DNA/RNA_pol_sf"/>
</dbReference>
<dbReference type="SUPFAM" id="SSF56672">
    <property type="entry name" value="DNA/RNA polymerases"/>
    <property type="match status" value="1"/>
</dbReference>
<name>A0AAE0FB32_9CHLO</name>
<dbReference type="InterPro" id="IPR010998">
    <property type="entry name" value="Integrase_recombinase_N"/>
</dbReference>
<dbReference type="EMBL" id="LGRX02021962">
    <property type="protein sequence ID" value="KAK3256116.1"/>
    <property type="molecule type" value="Genomic_DNA"/>
</dbReference>
<dbReference type="AlphaFoldDB" id="A0AAE0FB32"/>
<dbReference type="PANTHER" id="PTHR33050:SF7">
    <property type="entry name" value="RIBONUCLEASE H"/>
    <property type="match status" value="1"/>
</dbReference>
<sequence length="527" mass="59782">METLKKLRRLAKQNDRGLSFDLKDGYHCVGIDPDFQKLMQFDVHGELYQCSALLFRWSDSSRIFVKFVKVLEECLRSPTATRDRADLQRLPTTTTQRRWEVRRRAGGAVQRDRGPRGERVLPYMDDFLLLASSEEEAYELQRRVERVLNCLGLQRNVMRGQLEPVQIMEHLGLKAFGDLEWWKRLQDQCKRNEQKIWRSPTRAKLHTDASLYAWGGVLNLKLEARGVWRDELRHLRNALGAGGGFQDGAGFSSRAAWKSAGSTHPGGSWTRWRTSCGRKALGGTVVVPYWPGQSWFRELEVIAGEARRASAASQPVLAKGARLEVYWPLDDDWCGGTVIEVTEENNDVAPVSEWTSALRERWRASEETVRLYLAALLQKGGIQATSMQPYLSAINNYHEDMGLPGPAKGRSVTRAVKALTLEQEDGDQLGWLQACTYVVLAFTSFGRSGTGTPLQQENVLMDEEGATLVLTREKGRSHKLKKRQLSIPSWGVERLRELLEFWTRTQHPEGCDDLLRQVQISGTLAVD</sequence>
<keyword evidence="3" id="KW-1185">Reference proteome</keyword>
<dbReference type="InterPro" id="IPR052055">
    <property type="entry name" value="Hepadnavirus_pol/RT"/>
</dbReference>
<keyword evidence="1" id="KW-0238">DNA-binding</keyword>
<evidence type="ECO:0000313" key="3">
    <source>
        <dbReference type="Proteomes" id="UP001190700"/>
    </source>
</evidence>
<dbReference type="PANTHER" id="PTHR33050">
    <property type="entry name" value="REVERSE TRANSCRIPTASE DOMAIN-CONTAINING PROTEIN"/>
    <property type="match status" value="1"/>
</dbReference>
<evidence type="ECO:0008006" key="4">
    <source>
        <dbReference type="Google" id="ProtNLM"/>
    </source>
</evidence>
<accession>A0AAE0FB32</accession>
<evidence type="ECO:0000313" key="2">
    <source>
        <dbReference type="EMBL" id="KAK3256116.1"/>
    </source>
</evidence>
<evidence type="ECO:0000256" key="1">
    <source>
        <dbReference type="ARBA" id="ARBA00023125"/>
    </source>
</evidence>